<gene>
    <name evidence="1" type="ORF">TBRA_LOCUS7278</name>
</gene>
<dbReference type="EMBL" id="CADCXV010000783">
    <property type="protein sequence ID" value="CAB0035381.1"/>
    <property type="molecule type" value="Genomic_DNA"/>
</dbReference>
<dbReference type="Proteomes" id="UP000479190">
    <property type="component" value="Unassembled WGS sequence"/>
</dbReference>
<organism evidence="1 2">
    <name type="scientific">Trichogramma brassicae</name>
    <dbReference type="NCBI Taxonomy" id="86971"/>
    <lineage>
        <taxon>Eukaryota</taxon>
        <taxon>Metazoa</taxon>
        <taxon>Ecdysozoa</taxon>
        <taxon>Arthropoda</taxon>
        <taxon>Hexapoda</taxon>
        <taxon>Insecta</taxon>
        <taxon>Pterygota</taxon>
        <taxon>Neoptera</taxon>
        <taxon>Endopterygota</taxon>
        <taxon>Hymenoptera</taxon>
        <taxon>Apocrita</taxon>
        <taxon>Proctotrupomorpha</taxon>
        <taxon>Chalcidoidea</taxon>
        <taxon>Trichogrammatidae</taxon>
        <taxon>Trichogramma</taxon>
    </lineage>
</organism>
<keyword evidence="2" id="KW-1185">Reference proteome</keyword>
<name>A0A6H5IJ12_9HYME</name>
<accession>A0A6H5IJ12</accession>
<dbReference type="AlphaFoldDB" id="A0A6H5IJ12"/>
<evidence type="ECO:0000313" key="2">
    <source>
        <dbReference type="Proteomes" id="UP000479190"/>
    </source>
</evidence>
<evidence type="ECO:0000313" key="1">
    <source>
        <dbReference type="EMBL" id="CAB0035381.1"/>
    </source>
</evidence>
<proteinExistence type="predicted"/>
<protein>
    <submittedName>
        <fullName evidence="1">Uncharacterized protein</fullName>
    </submittedName>
</protein>
<sequence>MERLARIALPLQRTVSMRRLCLTPCSAQCMQYARKPRTTSFALRLLDSVVAERQKCDELGFCASRNSAFTGSDAWRHRKLLLRGSLLPTSKCACTTDGLIGRKVGVRRRHASECGRVRAGRVRPVLLMGLCAEMSWDFPMKTCWTSSLSLGESTDRRASQSRM</sequence>
<reference evidence="1 2" key="1">
    <citation type="submission" date="2020-02" db="EMBL/GenBank/DDBJ databases">
        <authorList>
            <person name="Ferguson B K."/>
        </authorList>
    </citation>
    <scope>NUCLEOTIDE SEQUENCE [LARGE SCALE GENOMIC DNA]</scope>
</reference>